<evidence type="ECO:0000256" key="5">
    <source>
        <dbReference type="SAM" id="MobiDB-lite"/>
    </source>
</evidence>
<evidence type="ECO:0000313" key="7">
    <source>
        <dbReference type="EMBL" id="KAK7465875.1"/>
    </source>
</evidence>
<comment type="subcellular location">
    <subcellularLocation>
        <location evidence="1">Membrane</location>
        <topology evidence="1">Multi-pass membrane protein</topology>
    </subcellularLocation>
</comment>
<dbReference type="PANTHER" id="PTHR21676:SF6">
    <property type="entry name" value="PROTEIN STUM"/>
    <property type="match status" value="1"/>
</dbReference>
<accession>A0ABD0J8A0</accession>
<sequence>MTVFCGSHVRPKGATRRSVVWANSWVALLQFLLTFLLLLGWIWSIMWGTAFLTISVSIIACTSNADVLLSADEYYKQKGQVEEVSVQGRPKPSPTAKRDHHTRDGSSSPYHGPRNHAPSTPEHARPSHSNGLSVTTVGGARASAPDIYLTPSTSSERSQPIIVLQEAPVSVNHSETPPAPSRVLMNARTRHEKILQRQMSDHELSPFILTHQKLEAIVIHDAPVLSRPPRPQLTSVDDADPCHVPLPKS</sequence>
<keyword evidence="8" id="KW-1185">Reference proteome</keyword>
<dbReference type="Pfam" id="PF15795">
    <property type="entry name" value="Spec3"/>
    <property type="match status" value="1"/>
</dbReference>
<name>A0ABD0J8A0_9CAEN</name>
<evidence type="ECO:0000256" key="6">
    <source>
        <dbReference type="SAM" id="Phobius"/>
    </source>
</evidence>
<feature type="region of interest" description="Disordered" evidence="5">
    <location>
        <begin position="80"/>
        <end position="137"/>
    </location>
</feature>
<organism evidence="7 8">
    <name type="scientific">Batillaria attramentaria</name>
    <dbReference type="NCBI Taxonomy" id="370345"/>
    <lineage>
        <taxon>Eukaryota</taxon>
        <taxon>Metazoa</taxon>
        <taxon>Spiralia</taxon>
        <taxon>Lophotrochozoa</taxon>
        <taxon>Mollusca</taxon>
        <taxon>Gastropoda</taxon>
        <taxon>Caenogastropoda</taxon>
        <taxon>Sorbeoconcha</taxon>
        <taxon>Cerithioidea</taxon>
        <taxon>Batillariidae</taxon>
        <taxon>Batillaria</taxon>
    </lineage>
</organism>
<gene>
    <name evidence="7" type="ORF">BaRGS_00037566</name>
</gene>
<feature type="region of interest" description="Disordered" evidence="5">
    <location>
        <begin position="226"/>
        <end position="249"/>
    </location>
</feature>
<evidence type="ECO:0000256" key="3">
    <source>
        <dbReference type="ARBA" id="ARBA00022989"/>
    </source>
</evidence>
<keyword evidence="3 6" id="KW-1133">Transmembrane helix</keyword>
<evidence type="ECO:0000256" key="2">
    <source>
        <dbReference type="ARBA" id="ARBA00022692"/>
    </source>
</evidence>
<keyword evidence="4 6" id="KW-0472">Membrane</keyword>
<protein>
    <submittedName>
        <fullName evidence="7">Uncharacterized protein</fullName>
    </submittedName>
</protein>
<comment type="caution">
    <text evidence="7">The sequence shown here is derived from an EMBL/GenBank/DDBJ whole genome shotgun (WGS) entry which is preliminary data.</text>
</comment>
<evidence type="ECO:0000313" key="8">
    <source>
        <dbReference type="Proteomes" id="UP001519460"/>
    </source>
</evidence>
<dbReference type="Proteomes" id="UP001519460">
    <property type="component" value="Unassembled WGS sequence"/>
</dbReference>
<proteinExistence type="predicted"/>
<evidence type="ECO:0000256" key="1">
    <source>
        <dbReference type="ARBA" id="ARBA00004141"/>
    </source>
</evidence>
<dbReference type="InterPro" id="IPR026673">
    <property type="entry name" value="SPEC3/Stum"/>
</dbReference>
<feature type="compositionally biased region" description="Polar residues" evidence="5">
    <location>
        <begin position="127"/>
        <end position="136"/>
    </location>
</feature>
<dbReference type="GO" id="GO:0016020">
    <property type="term" value="C:membrane"/>
    <property type="evidence" value="ECO:0007669"/>
    <property type="project" value="UniProtKB-SubCell"/>
</dbReference>
<reference evidence="7 8" key="1">
    <citation type="journal article" date="2023" name="Sci. Data">
        <title>Genome assembly of the Korean intertidal mud-creeper Batillaria attramentaria.</title>
        <authorList>
            <person name="Patra A.K."/>
            <person name="Ho P.T."/>
            <person name="Jun S."/>
            <person name="Lee S.J."/>
            <person name="Kim Y."/>
            <person name="Won Y.J."/>
        </authorList>
    </citation>
    <scope>NUCLEOTIDE SEQUENCE [LARGE SCALE GENOMIC DNA]</scope>
    <source>
        <strain evidence="7">Wonlab-2016</strain>
    </source>
</reference>
<dbReference type="PANTHER" id="PTHR21676">
    <property type="entry name" value="PROTEIN STUM"/>
    <property type="match status" value="1"/>
</dbReference>
<feature type="transmembrane region" description="Helical" evidence="6">
    <location>
        <begin position="20"/>
        <end position="43"/>
    </location>
</feature>
<evidence type="ECO:0000256" key="4">
    <source>
        <dbReference type="ARBA" id="ARBA00023136"/>
    </source>
</evidence>
<dbReference type="EMBL" id="JACVVK020000567">
    <property type="protein sequence ID" value="KAK7465875.1"/>
    <property type="molecule type" value="Genomic_DNA"/>
</dbReference>
<keyword evidence="2 6" id="KW-0812">Transmembrane</keyword>
<dbReference type="AlphaFoldDB" id="A0ABD0J8A0"/>